<organism evidence="2 3">
    <name type="scientific">Pseudoalteromonas luteoviolacea CPMOR-1</name>
    <dbReference type="NCBI Taxonomy" id="1365248"/>
    <lineage>
        <taxon>Bacteria</taxon>
        <taxon>Pseudomonadati</taxon>
        <taxon>Pseudomonadota</taxon>
        <taxon>Gammaproteobacteria</taxon>
        <taxon>Alteromonadales</taxon>
        <taxon>Pseudoalteromonadaceae</taxon>
        <taxon>Pseudoalteromonas</taxon>
    </lineage>
</organism>
<comment type="caution">
    <text evidence="2">The sequence shown here is derived from an EMBL/GenBank/DDBJ whole genome shotgun (WGS) entry which is preliminary data.</text>
</comment>
<evidence type="ECO:0000313" key="3">
    <source>
        <dbReference type="Proteomes" id="UP000076486"/>
    </source>
</evidence>
<dbReference type="AlphaFoldDB" id="A0A167L494"/>
<keyword evidence="1" id="KW-0812">Transmembrane</keyword>
<gene>
    <name evidence="2" type="ORF">N473_15810</name>
</gene>
<evidence type="ECO:0000256" key="1">
    <source>
        <dbReference type="SAM" id="Phobius"/>
    </source>
</evidence>
<dbReference type="Proteomes" id="UP000076486">
    <property type="component" value="Unassembled WGS sequence"/>
</dbReference>
<keyword evidence="1" id="KW-0472">Membrane</keyword>
<evidence type="ECO:0000313" key="2">
    <source>
        <dbReference type="EMBL" id="KZN63782.1"/>
    </source>
</evidence>
<reference evidence="2 3" key="1">
    <citation type="submission" date="2013-07" db="EMBL/GenBank/DDBJ databases">
        <title>Comparative Genomic and Metabolomic Analysis of Twelve Strains of Pseudoalteromonas luteoviolacea.</title>
        <authorList>
            <person name="Vynne N.G."/>
            <person name="Mansson M."/>
            <person name="Gram L."/>
        </authorList>
    </citation>
    <scope>NUCLEOTIDE SEQUENCE [LARGE SCALE GENOMIC DNA]</scope>
    <source>
        <strain evidence="2 3">CPMOR-1</strain>
    </source>
</reference>
<dbReference type="InterPro" id="IPR011990">
    <property type="entry name" value="TPR-like_helical_dom_sf"/>
</dbReference>
<feature type="transmembrane region" description="Helical" evidence="1">
    <location>
        <begin position="62"/>
        <end position="81"/>
    </location>
</feature>
<evidence type="ECO:0008006" key="4">
    <source>
        <dbReference type="Google" id="ProtNLM"/>
    </source>
</evidence>
<protein>
    <recommendedName>
        <fullName evidence="4">Sel1 repeat family protein</fullName>
    </recommendedName>
</protein>
<sequence>MLHTSSKRKSFNFLAKACRFSKPFTIKLLSIIKTLYDTASFLDKVYIVNKRHTQPIAENKRIILSSLLLFSALLLTAYHFYNKPNTQAEHIQNNARLSSDDLSSKNKGETALSPMQNQQLAIELTHTVVQSHPRLLVKSKPTWRLEDDFKTHFEKLLEKSKSGNLESKYIIAQNLKYCLSSPKNDDQLNTKLEQLAQFSDASTSIDTALNQFTYCKGLSNDETKAYYAYLEDAAKSGFVPAQEAFANIHAEFYMKSQNITTENRALYIATRDKFNDQRLGFLQRASQHGSEKAIMALSNLYYTQQQSDEHSFAKSYALNKLIMEITDSDDIYNRYSWYEQKQYPNMSEEELEYAHAMVEQWLQIIKTNGTLYPNSK</sequence>
<dbReference type="PATRIC" id="fig|1365248.3.peg.2074"/>
<dbReference type="EMBL" id="AUYC01000025">
    <property type="protein sequence ID" value="KZN63782.1"/>
    <property type="molecule type" value="Genomic_DNA"/>
</dbReference>
<name>A0A167L494_9GAMM</name>
<proteinExistence type="predicted"/>
<accession>A0A167L494</accession>
<keyword evidence="1" id="KW-1133">Transmembrane helix</keyword>
<dbReference type="Gene3D" id="1.25.40.10">
    <property type="entry name" value="Tetratricopeptide repeat domain"/>
    <property type="match status" value="1"/>
</dbReference>